<keyword evidence="3" id="KW-1185">Reference proteome</keyword>
<proteinExistence type="predicted"/>
<dbReference type="EMBL" id="QGDC01000001">
    <property type="protein sequence ID" value="RCH56916.1"/>
    <property type="molecule type" value="Genomic_DNA"/>
</dbReference>
<sequence>MKAILKYFRVFLLLFILSQLPQPASAQFIIGDIIKLTVTKVIKAIDLKVQRLQNKTIWLQNAQKVIENELSKLKLTEISNWSSDQKKLFSTYYDELWKIKATISYYQRVKDVAVRQVALVNDYRRAWNLFRQDRHFDPGELDQMARVYAGILNASARNLDDVMTAVSAGKTQMTDQQRLVLINQAADRLDENFSDLKRYNQENRMLSLQRSRDLNDTKLTKLLYGVQ</sequence>
<name>A0A367GVP7_9SPHI</name>
<feature type="chain" id="PRO_5017000663" evidence="1">
    <location>
        <begin position="27"/>
        <end position="227"/>
    </location>
</feature>
<evidence type="ECO:0000313" key="3">
    <source>
        <dbReference type="Proteomes" id="UP000253209"/>
    </source>
</evidence>
<evidence type="ECO:0000256" key="1">
    <source>
        <dbReference type="SAM" id="SignalP"/>
    </source>
</evidence>
<dbReference type="AlphaFoldDB" id="A0A367GVP7"/>
<dbReference type="RefSeq" id="WP_114003813.1">
    <property type="nucleotide sequence ID" value="NZ_QGDC01000001.1"/>
</dbReference>
<protein>
    <submittedName>
        <fullName evidence="2">Conjugal transfer protein TraI</fullName>
    </submittedName>
</protein>
<comment type="caution">
    <text evidence="2">The sequence shown here is derived from an EMBL/GenBank/DDBJ whole genome shotgun (WGS) entry which is preliminary data.</text>
</comment>
<gene>
    <name evidence="2" type="ORF">DJ568_02975</name>
</gene>
<dbReference type="OrthoDB" id="793529at2"/>
<evidence type="ECO:0000313" key="2">
    <source>
        <dbReference type="EMBL" id="RCH56916.1"/>
    </source>
</evidence>
<keyword evidence="1" id="KW-0732">Signal</keyword>
<dbReference type="Proteomes" id="UP000253209">
    <property type="component" value="Unassembled WGS sequence"/>
</dbReference>
<feature type="signal peptide" evidence="1">
    <location>
        <begin position="1"/>
        <end position="26"/>
    </location>
</feature>
<reference evidence="2 3" key="1">
    <citation type="submission" date="2018-05" db="EMBL/GenBank/DDBJ databases">
        <title>Mucilaginibacter hurinus sp. nov., isolated from briquette warehouse soil.</title>
        <authorList>
            <person name="Choi L."/>
        </authorList>
    </citation>
    <scope>NUCLEOTIDE SEQUENCE [LARGE SCALE GENOMIC DNA]</scope>
    <source>
        <strain evidence="2 3">ZR32</strain>
    </source>
</reference>
<accession>A0A367GVP7</accession>
<organism evidence="2 3">
    <name type="scientific">Mucilaginibacter hurinus</name>
    <dbReference type="NCBI Taxonomy" id="2201324"/>
    <lineage>
        <taxon>Bacteria</taxon>
        <taxon>Pseudomonadati</taxon>
        <taxon>Bacteroidota</taxon>
        <taxon>Sphingobacteriia</taxon>
        <taxon>Sphingobacteriales</taxon>
        <taxon>Sphingobacteriaceae</taxon>
        <taxon>Mucilaginibacter</taxon>
    </lineage>
</organism>